<protein>
    <submittedName>
        <fullName evidence="2">Uncharacterized protein</fullName>
    </submittedName>
</protein>
<reference evidence="2" key="1">
    <citation type="submission" date="2015-11" db="EMBL/GenBank/DDBJ databases">
        <title>De novo transcriptome assembly of four potential Pierce s Disease insect vectors from Arizona vineyards.</title>
        <authorList>
            <person name="Tassone E.E."/>
        </authorList>
    </citation>
    <scope>NUCLEOTIDE SEQUENCE</scope>
</reference>
<evidence type="ECO:0000256" key="1">
    <source>
        <dbReference type="SAM" id="MobiDB-lite"/>
    </source>
</evidence>
<proteinExistence type="predicted"/>
<gene>
    <name evidence="2" type="ORF">g.49147</name>
</gene>
<sequence length="156" mass="17371">DDKFHPTPSVTPNNADLISDDTLQQVLSGENVLEKERKISEMILQLQLVRQQLLSGQQSKEVQGRSDDKDSNDDEEYSDGQRNKDQDHDLVPNKNLQSVVENCENGAEELKNGPGQSTKCEQSSSTALNTAICDDSAATNIQNSFMLLPLFNQIRH</sequence>
<evidence type="ECO:0000313" key="2">
    <source>
        <dbReference type="EMBL" id="JAS46719.1"/>
    </source>
</evidence>
<dbReference type="AlphaFoldDB" id="A0A1B6F910"/>
<feature type="compositionally biased region" description="Basic and acidic residues" evidence="1">
    <location>
        <begin position="79"/>
        <end position="91"/>
    </location>
</feature>
<feature type="region of interest" description="Disordered" evidence="1">
    <location>
        <begin position="1"/>
        <end position="22"/>
    </location>
</feature>
<feature type="compositionally biased region" description="Polar residues" evidence="1">
    <location>
        <begin position="8"/>
        <end position="22"/>
    </location>
</feature>
<dbReference type="EMBL" id="GECZ01023050">
    <property type="protein sequence ID" value="JAS46719.1"/>
    <property type="molecule type" value="Transcribed_RNA"/>
</dbReference>
<organism evidence="2">
    <name type="scientific">Cuerna arida</name>
    <dbReference type="NCBI Taxonomy" id="1464854"/>
    <lineage>
        <taxon>Eukaryota</taxon>
        <taxon>Metazoa</taxon>
        <taxon>Ecdysozoa</taxon>
        <taxon>Arthropoda</taxon>
        <taxon>Hexapoda</taxon>
        <taxon>Insecta</taxon>
        <taxon>Pterygota</taxon>
        <taxon>Neoptera</taxon>
        <taxon>Paraneoptera</taxon>
        <taxon>Hemiptera</taxon>
        <taxon>Auchenorrhyncha</taxon>
        <taxon>Membracoidea</taxon>
        <taxon>Cicadellidae</taxon>
        <taxon>Cicadellinae</taxon>
        <taxon>Proconiini</taxon>
        <taxon>Cuerna</taxon>
    </lineage>
</organism>
<feature type="region of interest" description="Disordered" evidence="1">
    <location>
        <begin position="54"/>
        <end position="94"/>
    </location>
</feature>
<name>A0A1B6F910_9HEMI</name>
<accession>A0A1B6F910</accession>
<feature type="non-terminal residue" evidence="2">
    <location>
        <position position="1"/>
    </location>
</feature>
<feature type="non-terminal residue" evidence="2">
    <location>
        <position position="156"/>
    </location>
</feature>